<evidence type="ECO:0000259" key="1">
    <source>
        <dbReference type="PROSITE" id="PS50181"/>
    </source>
</evidence>
<dbReference type="Proteomes" id="UP001383192">
    <property type="component" value="Unassembled WGS sequence"/>
</dbReference>
<sequence>MRTLNSLPDTAQSPIFDELPAKDLARVRATSRAIRGQLNMYDKSTFGIEKLYGHFFPTESEQTTFRKKQAQTEALVSGSTLVKVLSRENFVPSDLDVFLNHANVMSLGQCIKELGYEFDPLPTVIEGNRTKSVQQMAVFEEAVVVELATWKPNTGDIADRYEGSAIAGVFNFKKGEQKRIQLVATRSDPIEAILGFHSTLVMNIATATHLIALYPATSFIDKQAIYLKDFSSSVIKAVKKYEQRGWETVDMISAEEALHAKSERSFKVRWVGDSHSWITKLADIPGFAVPVDAYKTLWVTSWHLYCPEPRSIRVMLNKLKSRSLQRTYTIVWEVERAVWAHPCFQMLEEVIRWRLANRPPTHGSDGHPNTPALRPADHFAEKGSEVETLPQIEPVSQITSADKEQYLYVNSQSYCLHRSTRNISDVEDALVEYLQGLYPLFDCKFRTNQVLLQMQADFSLARCYYKGLKDPDSYPTGHTLSVMMRHIECVQQLQQRELVKVSNLSLEHDK</sequence>
<accession>A0AAW0B3R8</accession>
<gene>
    <name evidence="2" type="ORF">VNI00_017657</name>
</gene>
<dbReference type="PROSITE" id="PS50181">
    <property type="entry name" value="FBOX"/>
    <property type="match status" value="1"/>
</dbReference>
<evidence type="ECO:0000313" key="2">
    <source>
        <dbReference type="EMBL" id="KAK7020667.1"/>
    </source>
</evidence>
<dbReference type="EMBL" id="JAYKXP010000183">
    <property type="protein sequence ID" value="KAK7020667.1"/>
    <property type="molecule type" value="Genomic_DNA"/>
</dbReference>
<dbReference type="AlphaFoldDB" id="A0AAW0B3R8"/>
<name>A0AAW0B3R8_9AGAR</name>
<keyword evidence="3" id="KW-1185">Reference proteome</keyword>
<feature type="domain" description="F-box" evidence="1">
    <location>
        <begin position="1"/>
        <end position="55"/>
    </location>
</feature>
<evidence type="ECO:0000313" key="3">
    <source>
        <dbReference type="Proteomes" id="UP001383192"/>
    </source>
</evidence>
<organism evidence="2 3">
    <name type="scientific">Paramarasmius palmivorus</name>
    <dbReference type="NCBI Taxonomy" id="297713"/>
    <lineage>
        <taxon>Eukaryota</taxon>
        <taxon>Fungi</taxon>
        <taxon>Dikarya</taxon>
        <taxon>Basidiomycota</taxon>
        <taxon>Agaricomycotina</taxon>
        <taxon>Agaricomycetes</taxon>
        <taxon>Agaricomycetidae</taxon>
        <taxon>Agaricales</taxon>
        <taxon>Marasmiineae</taxon>
        <taxon>Marasmiaceae</taxon>
        <taxon>Paramarasmius</taxon>
    </lineage>
</organism>
<reference evidence="2 3" key="1">
    <citation type="submission" date="2024-01" db="EMBL/GenBank/DDBJ databases">
        <title>A draft genome for a cacao thread blight-causing isolate of Paramarasmius palmivorus.</title>
        <authorList>
            <person name="Baruah I.K."/>
            <person name="Bukari Y."/>
            <person name="Amoako-Attah I."/>
            <person name="Meinhardt L.W."/>
            <person name="Bailey B.A."/>
            <person name="Cohen S.P."/>
        </authorList>
    </citation>
    <scope>NUCLEOTIDE SEQUENCE [LARGE SCALE GENOMIC DNA]</scope>
    <source>
        <strain evidence="2 3">GH-12</strain>
    </source>
</reference>
<proteinExistence type="predicted"/>
<comment type="caution">
    <text evidence="2">The sequence shown here is derived from an EMBL/GenBank/DDBJ whole genome shotgun (WGS) entry which is preliminary data.</text>
</comment>
<protein>
    <recommendedName>
        <fullName evidence="1">F-box domain-containing protein</fullName>
    </recommendedName>
</protein>
<dbReference type="InterPro" id="IPR001810">
    <property type="entry name" value="F-box_dom"/>
</dbReference>